<dbReference type="Gene3D" id="1.25.40.10">
    <property type="entry name" value="Tetratricopeptide repeat domain"/>
    <property type="match status" value="4"/>
</dbReference>
<keyword evidence="1" id="KW-0802">TPR repeat</keyword>
<dbReference type="Pfam" id="PF13432">
    <property type="entry name" value="TPR_16"/>
    <property type="match status" value="1"/>
</dbReference>
<reference evidence="2 3" key="1">
    <citation type="submission" date="2018-09" db="EMBL/GenBank/DDBJ databases">
        <title>Genomic Encyclopedia of Archaeal and Bacterial Type Strains, Phase II (KMG-II): from individual species to whole genera.</title>
        <authorList>
            <person name="Goeker M."/>
        </authorList>
    </citation>
    <scope>NUCLEOTIDE SEQUENCE [LARGE SCALE GENOMIC DNA]</scope>
    <source>
        <strain evidence="2 3">DSM 27148</strain>
    </source>
</reference>
<sequence>MLFTLFLLAGGCSTEKNTAVTRAYHNVTSRYNIYFNGKESLFAGLERIDQSVDDDFTQILPVYKSSMGGTERIASAEMDNAILKASKLIKIHSITKKPKRRKNRTAAYKNLASKDEYNVWVDDSYILMGKAYFYQKKFPQAMENFNYVIRKYGDQPSHYEALIWLIRCYSEQERYSEAMEVIKEIDGSMDFPQKLDQDFSLAVADFHLKQKEYEEAIPALTSALNEPLKKREKARYNYILAQLYKETGNNAMAIEKFMKVAKLNPSYIMAFNARINAAGVFTEDEDLEKVSKLLHKMLRDEKNVEFRDQIYFALAKIDSRNGDMDAAVGNYRKSAATSVSNDYQRALSCLTLADIYFNEQNYRDSRAYYDSAMFVIDETYPDYKLIAERHKSLTMLTDNLLMVEREDSLQTLALMSEGDRNAKIAEWIKEERDAELRRKQLENQEKMDQSFNRMNQSRLGLSQSQSSGWYFYNPSTVTLGKAEFEREWGKRKLEDNWRRKNKSIVSDLPADELAEEAPDSTQMVAAAPRVSDKMNRDYYLQDLPLTEEAMRASNIRIRDALFNAGRIFKQDYQNYPMAIDEYEELLNRYDDNIYQLTTYFELWDLYGKMGNRSKADYYKNLIIAGYPSSKYAQYLVNPNYFIELEAHNDSINRLYQQAFNLYQAGQYTQAGQVASQVKTMAPDSMLVPKIAFIETIGQGESSDFNRFGQLLDQYLTSYPKSPVKPVAERIRKLIQDSTLVDYQKLVASGYLNNEIVNDELLAEDKSVQDEFNGKFSYDEELIHYFVIAFDRSADVDINRLKFDIANYNIDHYMKTDFDIETEFLNANTTLLTVRSLQNKEQALIYFRSIIRRRDVYEQLKGVEYVNFVTSTYNYRELKADHNTADYLKFFLKNYSRFIGGDFPEDELPEPEELMSKAMEEDLNLEERGSFVLVKPDAREELFSRKPDAPHNFVIAVKDAKFNSRNMIGQFSAFNRDEFADQKLKVQAKAFGEYQLIVVSPLSSAALAMSYFRRVIVNRSLFDDLGERSYRNFIITDENLDKVMKGQSVNDYMDFYREYYISGQYATAQAESTAQPPSSRVETVVETSEEPVYNGKFSSDTKGNHSFVLLLPKKGVDQEKLLDAIENHNTLADPGGKLKIESRNFGDSQLLIRVSDFGGKNTAMDYLKGLVRDQQVYGPLGELEYRNFIISKNNFELLNTDSDLQDYLKLYKAAYLKN</sequence>
<name>A0A419WAH2_9BACT</name>
<dbReference type="Proteomes" id="UP000283387">
    <property type="component" value="Unassembled WGS sequence"/>
</dbReference>
<dbReference type="InterPro" id="IPR011990">
    <property type="entry name" value="TPR-like_helical_dom_sf"/>
</dbReference>
<dbReference type="SUPFAM" id="SSF81901">
    <property type="entry name" value="HCP-like"/>
    <property type="match status" value="1"/>
</dbReference>
<dbReference type="PROSITE" id="PS50005">
    <property type="entry name" value="TPR"/>
    <property type="match status" value="1"/>
</dbReference>
<evidence type="ECO:0000256" key="1">
    <source>
        <dbReference type="PROSITE-ProRule" id="PRU00339"/>
    </source>
</evidence>
<proteinExistence type="predicted"/>
<dbReference type="Pfam" id="PF13181">
    <property type="entry name" value="TPR_8"/>
    <property type="match status" value="1"/>
</dbReference>
<evidence type="ECO:0000313" key="2">
    <source>
        <dbReference type="EMBL" id="RKD92481.1"/>
    </source>
</evidence>
<dbReference type="InterPro" id="IPR019734">
    <property type="entry name" value="TPR_rpt"/>
</dbReference>
<dbReference type="EMBL" id="RAPN01000001">
    <property type="protein sequence ID" value="RKD92481.1"/>
    <property type="molecule type" value="Genomic_DNA"/>
</dbReference>
<evidence type="ECO:0000313" key="3">
    <source>
        <dbReference type="Proteomes" id="UP000283387"/>
    </source>
</evidence>
<organism evidence="2 3">
    <name type="scientific">Mangrovibacterium diazotrophicum</name>
    <dbReference type="NCBI Taxonomy" id="1261403"/>
    <lineage>
        <taxon>Bacteria</taxon>
        <taxon>Pseudomonadati</taxon>
        <taxon>Bacteroidota</taxon>
        <taxon>Bacteroidia</taxon>
        <taxon>Marinilabiliales</taxon>
        <taxon>Prolixibacteraceae</taxon>
        <taxon>Mangrovibacterium</taxon>
    </lineage>
</organism>
<dbReference type="SMART" id="SM00028">
    <property type="entry name" value="TPR"/>
    <property type="match status" value="3"/>
</dbReference>
<feature type="repeat" description="TPR" evidence="1">
    <location>
        <begin position="234"/>
        <end position="267"/>
    </location>
</feature>
<gene>
    <name evidence="2" type="ORF">BC643_2854</name>
</gene>
<dbReference type="AlphaFoldDB" id="A0A419WAH2"/>
<comment type="caution">
    <text evidence="2">The sequence shown here is derived from an EMBL/GenBank/DDBJ whole genome shotgun (WGS) entry which is preliminary data.</text>
</comment>
<keyword evidence="3" id="KW-1185">Reference proteome</keyword>
<protein>
    <submittedName>
        <fullName evidence="2">Tetratricopeptide repeat protein</fullName>
    </submittedName>
</protein>
<accession>A0A419WAH2</accession>